<dbReference type="Gene3D" id="3.40.720.10">
    <property type="entry name" value="Alkaline Phosphatase, subunit A"/>
    <property type="match status" value="1"/>
</dbReference>
<dbReference type="RefSeq" id="WP_044217217.1">
    <property type="nucleotide sequence ID" value="NZ_JRYR02000002.1"/>
</dbReference>
<proteinExistence type="inferred from homology"/>
<evidence type="ECO:0000256" key="7">
    <source>
        <dbReference type="SAM" id="SignalP"/>
    </source>
</evidence>
<keyword evidence="3" id="KW-0479">Metal-binding</keyword>
<evidence type="ECO:0000256" key="4">
    <source>
        <dbReference type="ARBA" id="ARBA00022729"/>
    </source>
</evidence>
<comment type="cofactor">
    <cofactor evidence="1">
        <name>Ca(2+)</name>
        <dbReference type="ChEBI" id="CHEBI:29108"/>
    </cofactor>
</comment>
<evidence type="ECO:0000256" key="6">
    <source>
        <dbReference type="ARBA" id="ARBA00022837"/>
    </source>
</evidence>
<feature type="chain" id="PRO_5010229594" evidence="7">
    <location>
        <begin position="18"/>
        <end position="472"/>
    </location>
</feature>
<feature type="domain" description="Sulfatase N-terminal" evidence="8">
    <location>
        <begin position="25"/>
        <end position="355"/>
    </location>
</feature>
<reference evidence="9 10" key="1">
    <citation type="journal article" date="2012" name="Int. J. Syst. Evol. Microbiol.">
        <title>Flammeovirga pacifica sp. nov., isolated from deep-sea sediment.</title>
        <authorList>
            <person name="Xu H."/>
            <person name="Fu Y."/>
            <person name="Yang N."/>
            <person name="Ding Z."/>
            <person name="Lai Q."/>
            <person name="Zeng R."/>
        </authorList>
    </citation>
    <scope>NUCLEOTIDE SEQUENCE [LARGE SCALE GENOMIC DNA]</scope>
    <source>
        <strain evidence="10">DSM 24597 / LMG 26175 / WPAGA1</strain>
    </source>
</reference>
<keyword evidence="5" id="KW-0378">Hydrolase</keyword>
<dbReference type="InterPro" id="IPR035874">
    <property type="entry name" value="IDS"/>
</dbReference>
<keyword evidence="6" id="KW-0106">Calcium</keyword>
<dbReference type="PANTHER" id="PTHR45953:SF1">
    <property type="entry name" value="IDURONATE 2-SULFATASE"/>
    <property type="match status" value="1"/>
</dbReference>
<dbReference type="SUPFAM" id="SSF53649">
    <property type="entry name" value="Alkaline phosphatase-like"/>
    <property type="match status" value="1"/>
</dbReference>
<protein>
    <submittedName>
        <fullName evidence="9">Iduronate sulfatase</fullName>
    </submittedName>
</protein>
<dbReference type="GO" id="GO:0046872">
    <property type="term" value="F:metal ion binding"/>
    <property type="evidence" value="ECO:0007669"/>
    <property type="project" value="UniProtKB-KW"/>
</dbReference>
<dbReference type="STRING" id="915059.NH26_23980"/>
<evidence type="ECO:0000313" key="10">
    <source>
        <dbReference type="Proteomes" id="UP000179797"/>
    </source>
</evidence>
<keyword evidence="4 7" id="KW-0732">Signal</keyword>
<evidence type="ECO:0000256" key="1">
    <source>
        <dbReference type="ARBA" id="ARBA00001913"/>
    </source>
</evidence>
<comment type="similarity">
    <text evidence="2">Belongs to the sulfatase family.</text>
</comment>
<dbReference type="EMBL" id="JRYR02000002">
    <property type="protein sequence ID" value="OHX64633.1"/>
    <property type="molecule type" value="Genomic_DNA"/>
</dbReference>
<organism evidence="9 10">
    <name type="scientific">Flammeovirga pacifica</name>
    <dbReference type="NCBI Taxonomy" id="915059"/>
    <lineage>
        <taxon>Bacteria</taxon>
        <taxon>Pseudomonadati</taxon>
        <taxon>Bacteroidota</taxon>
        <taxon>Cytophagia</taxon>
        <taxon>Cytophagales</taxon>
        <taxon>Flammeovirgaceae</taxon>
        <taxon>Flammeovirga</taxon>
    </lineage>
</organism>
<evidence type="ECO:0000256" key="2">
    <source>
        <dbReference type="ARBA" id="ARBA00008779"/>
    </source>
</evidence>
<evidence type="ECO:0000256" key="5">
    <source>
        <dbReference type="ARBA" id="ARBA00022801"/>
    </source>
</evidence>
<feature type="signal peptide" evidence="7">
    <location>
        <begin position="1"/>
        <end position="17"/>
    </location>
</feature>
<dbReference type="PANTHER" id="PTHR45953">
    <property type="entry name" value="IDURONATE 2-SULFATASE"/>
    <property type="match status" value="1"/>
</dbReference>
<accession>A0A1S1YUT7</accession>
<evidence type="ECO:0000313" key="9">
    <source>
        <dbReference type="EMBL" id="OHX64633.1"/>
    </source>
</evidence>
<dbReference type="CDD" id="cd16030">
    <property type="entry name" value="iduronate-2-sulfatase"/>
    <property type="match status" value="1"/>
</dbReference>
<dbReference type="GO" id="GO:0004423">
    <property type="term" value="F:iduronate-2-sulfatase activity"/>
    <property type="evidence" value="ECO:0007669"/>
    <property type="project" value="InterPro"/>
</dbReference>
<evidence type="ECO:0000259" key="8">
    <source>
        <dbReference type="Pfam" id="PF00884"/>
    </source>
</evidence>
<dbReference type="InterPro" id="IPR017850">
    <property type="entry name" value="Alkaline_phosphatase_core_sf"/>
</dbReference>
<sequence length="472" mass="54397">MKKILLLLLMFSATSFAQNKEEKTNFLFIAIDDMNDWTGFLGGHPQAITPNLDRLAEKGTNFSNAHCSAPGCSPSRNALLYGVEPFNSGLYPFYDEGIHEQLMKEYVSLPRLLKENGYITYGAGKIHHGSKNDEREWTNYLETKKHKKIFAEGEGYQLGKKSKMSFRPTIQPEEDNTDYEVASYGVDFLKDKHNEPFFLAIGIVKPHLPFDAPKRFFDALPDEITPPEILENDLNDIPAVGKSLRKAGEDKRFRAANKWSDVRKAYLACISWADYNIGRVLDALEKSEYADNTVVIIWSDHGYHMGEKMAFKKFTLWERATRVPFIIYDPKGKNNGTIEEAVSLINIYKTIADKAKIETPKYVDGTSLLPLVMEKNTILNQPAITSWGQGNYAVRDNQYRYIRYFDGTEELYMLTEDKNEWKNLAKDENFKPEINRLSKYLPKTEKTMIKEYVNPWSVEGEFRKVYRNNKVK</sequence>
<keyword evidence="10" id="KW-1185">Reference proteome</keyword>
<name>A0A1S1YUT7_FLAPC</name>
<dbReference type="Pfam" id="PF00884">
    <property type="entry name" value="Sulfatase"/>
    <property type="match status" value="1"/>
</dbReference>
<dbReference type="AlphaFoldDB" id="A0A1S1YUT7"/>
<evidence type="ECO:0000256" key="3">
    <source>
        <dbReference type="ARBA" id="ARBA00022723"/>
    </source>
</evidence>
<dbReference type="GO" id="GO:0005737">
    <property type="term" value="C:cytoplasm"/>
    <property type="evidence" value="ECO:0007669"/>
    <property type="project" value="TreeGrafter"/>
</dbReference>
<dbReference type="OrthoDB" id="9763552at2"/>
<dbReference type="Proteomes" id="UP000179797">
    <property type="component" value="Unassembled WGS sequence"/>
</dbReference>
<dbReference type="InterPro" id="IPR000917">
    <property type="entry name" value="Sulfatase_N"/>
</dbReference>
<gene>
    <name evidence="9" type="ORF">NH26_23980</name>
</gene>
<comment type="caution">
    <text evidence="9">The sequence shown here is derived from an EMBL/GenBank/DDBJ whole genome shotgun (WGS) entry which is preliminary data.</text>
</comment>